<name>A0ABV0E0K5_9BURK</name>
<dbReference type="Proteomes" id="UP001462961">
    <property type="component" value="Unassembled WGS sequence"/>
</dbReference>
<evidence type="ECO:0000313" key="2">
    <source>
        <dbReference type="Proteomes" id="UP001462961"/>
    </source>
</evidence>
<protein>
    <submittedName>
        <fullName evidence="1">DUF3331 domain-containing protein</fullName>
    </submittedName>
</protein>
<gene>
    <name evidence="1" type="ORF">VOI32_23845</name>
</gene>
<dbReference type="RefSeq" id="WP_233445339.1">
    <property type="nucleotide sequence ID" value="NZ_JAYLVJ010000032.1"/>
</dbReference>
<accession>A0ABV0E0K5</accession>
<proteinExistence type="predicted"/>
<comment type="caution">
    <text evidence="1">The sequence shown here is derived from an EMBL/GenBank/DDBJ whole genome shotgun (WGS) entry which is preliminary data.</text>
</comment>
<sequence>MKVSLIHGVFAEICSSIKSAVPERLRPPDVQRMIASTEPSTLINWDSRAVCQHVINHRQFYRMKMPTSKAALPSDDGQIIERALLSLLCPTPLFLTPPVETSFKEKMRRERLPAARKNHQAEWIPLPARIVVQEILSAHTLSISWSDSQTGHYAEQIWRLGLARDDGFCALSGRPIMRGDEVFRPRRSMTLVPANWRRMILASDVIATFASAPIERAAV</sequence>
<organism evidence="1 2">
    <name type="scientific">Paraburkholderia caribensis</name>
    <dbReference type="NCBI Taxonomy" id="75105"/>
    <lineage>
        <taxon>Bacteria</taxon>
        <taxon>Pseudomonadati</taxon>
        <taxon>Pseudomonadota</taxon>
        <taxon>Betaproteobacteria</taxon>
        <taxon>Burkholderiales</taxon>
        <taxon>Burkholderiaceae</taxon>
        <taxon>Paraburkholderia</taxon>
    </lineage>
</organism>
<evidence type="ECO:0000313" key="1">
    <source>
        <dbReference type="EMBL" id="MEO1756958.1"/>
    </source>
</evidence>
<dbReference type="InterPro" id="IPR021769">
    <property type="entry name" value="DUF3331"/>
</dbReference>
<keyword evidence="2" id="KW-1185">Reference proteome</keyword>
<reference evidence="1 2" key="1">
    <citation type="submission" date="2024-01" db="EMBL/GenBank/DDBJ databases">
        <title>The diversity of rhizobia nodulating Mimosa spp. in eleven states of Brazil covering several biomes is determined by host plant, location, and edaphic factors.</title>
        <authorList>
            <person name="Rouws L."/>
            <person name="Barauna A."/>
            <person name="Beukes C."/>
            <person name="De Faria S.M."/>
            <person name="Gross E."/>
            <person name="Dos Reis Junior F.B."/>
            <person name="Simon M."/>
            <person name="Maluk M."/>
            <person name="Odee D.W."/>
            <person name="Kenicer G."/>
            <person name="Young J.P.W."/>
            <person name="Reis V.M."/>
            <person name="Zilli J."/>
            <person name="James E.K."/>
        </authorList>
    </citation>
    <scope>NUCLEOTIDE SEQUENCE [LARGE SCALE GENOMIC DNA]</scope>
    <source>
        <strain evidence="1 2">JHI1651</strain>
    </source>
</reference>
<dbReference type="Pfam" id="PF11811">
    <property type="entry name" value="DUF3331"/>
    <property type="match status" value="1"/>
</dbReference>
<dbReference type="EMBL" id="JAYLVJ010000032">
    <property type="protein sequence ID" value="MEO1756958.1"/>
    <property type="molecule type" value="Genomic_DNA"/>
</dbReference>